<sequence length="897" mass="96581">MITPVDDGEDAQATIGLAAGATTAGDAAVMAGARIGPYRLLSLLGRGGMGEVHVARQDEPVRRTVALKLLRARHLDTRRLVHFEIERQLLAQMRHPAIAQIFDAGTTADGRPYSAMELIDGLPVTAYCAGERLPLRERLKLFMRICEGVQHAHQKGVVHRDLKPGNILVAKIDGRALPKIIDFGIASITSGGSSDGGSGDALGTPVYMSPEQAASADDIDTRSDIYSLGVLLHELLCGHRPAAGGAHAFRPSARLAELPRAGQARIADAMGMGVADLRRVLERDLDWVVARATAPDRAQRYGSAMELVDDIGRFLDGRPLGAVPDSRRYRWGKFVRRNRGGLAVAAVVLLALLGGLAVSLYGLGQARSQQALAEERARQLETVSRFQRAMLGEIDIESMGLRLATSLRAQVERAAPGEKDALERVLAQVGTVDVARELVGGSILGRAEDAIGQDFADQPLLAADLRESVAEVRKSLGLYTSAAAGFGEVADLRARLLGPRAEPTLRARREQISQLLNGGRDQLREARAVIEGAGQEFAALAEDDPLRIGFEMHRVVSSTADDQHARRDGLHALLQQARRLLGERHPVALEIANYYAIALSRVGERTEAKALFEQLLPVHVEEFGELHPLTYSVRRNVAVARVQAGDFDGAVAMQGELVAGDVQQRGLEHPSTLASRGTLAAMLTDAGRAGEAVALALAVLDGNVRVLGPDHPQTLRSRVNAATIMARLQRYDEALAMQDEVIEARTRVFGPIHPDTLFMRINLPATLHQAGRTDEALASMATVLPTVRETLGDAHPTTQMAMDIRAMIARESGDLALEIRTLRELLAWRLAAPGQGDLKTAETAWLLAGALREAGQAAAEADALWETHVQPLLDAPVESLSPGHRRLADAIRREQAA</sequence>
<evidence type="ECO:0000313" key="8">
    <source>
        <dbReference type="EMBL" id="QDW67466.1"/>
    </source>
</evidence>
<dbReference type="PROSITE" id="PS00108">
    <property type="entry name" value="PROTEIN_KINASE_ST"/>
    <property type="match status" value="1"/>
</dbReference>
<dbReference type="GO" id="GO:0004674">
    <property type="term" value="F:protein serine/threonine kinase activity"/>
    <property type="evidence" value="ECO:0007669"/>
    <property type="project" value="UniProtKB-KW"/>
</dbReference>
<keyword evidence="4 5" id="KW-0067">ATP-binding</keyword>
<proteinExistence type="predicted"/>
<dbReference type="InterPro" id="IPR000719">
    <property type="entry name" value="Prot_kinase_dom"/>
</dbReference>
<keyword evidence="3 8" id="KW-0418">Kinase</keyword>
<dbReference type="PANTHER" id="PTHR43289:SF6">
    <property type="entry name" value="SERINE_THREONINE-PROTEIN KINASE NEKL-3"/>
    <property type="match status" value="1"/>
</dbReference>
<feature type="transmembrane region" description="Helical" evidence="6">
    <location>
        <begin position="340"/>
        <end position="363"/>
    </location>
</feature>
<keyword evidence="6" id="KW-1133">Transmembrane helix</keyword>
<dbReference type="AlphaFoldDB" id="A0A518N6B9"/>
<dbReference type="InterPro" id="IPR008271">
    <property type="entry name" value="Ser/Thr_kinase_AS"/>
</dbReference>
<protein>
    <submittedName>
        <fullName evidence="8">Serine/threonine protein kinase</fullName>
    </submittedName>
</protein>
<dbReference type="InterPro" id="IPR011990">
    <property type="entry name" value="TPR-like_helical_dom_sf"/>
</dbReference>
<keyword evidence="6" id="KW-0472">Membrane</keyword>
<dbReference type="Pfam" id="PF00069">
    <property type="entry name" value="Pkinase"/>
    <property type="match status" value="1"/>
</dbReference>
<dbReference type="OrthoDB" id="9801841at2"/>
<dbReference type="CDD" id="cd14014">
    <property type="entry name" value="STKc_PknB_like"/>
    <property type="match status" value="1"/>
</dbReference>
<organism evidence="8 9">
    <name type="scientific">Luteimonas granuli</name>
    <dbReference type="NCBI Taxonomy" id="1176533"/>
    <lineage>
        <taxon>Bacteria</taxon>
        <taxon>Pseudomonadati</taxon>
        <taxon>Pseudomonadota</taxon>
        <taxon>Gammaproteobacteria</taxon>
        <taxon>Lysobacterales</taxon>
        <taxon>Lysobacteraceae</taxon>
        <taxon>Luteimonas</taxon>
    </lineage>
</organism>
<evidence type="ECO:0000256" key="6">
    <source>
        <dbReference type="SAM" id="Phobius"/>
    </source>
</evidence>
<dbReference type="Gene3D" id="1.25.40.10">
    <property type="entry name" value="Tetratricopeptide repeat domain"/>
    <property type="match status" value="2"/>
</dbReference>
<dbReference type="GO" id="GO:0005524">
    <property type="term" value="F:ATP binding"/>
    <property type="evidence" value="ECO:0007669"/>
    <property type="project" value="UniProtKB-UniRule"/>
</dbReference>
<dbReference type="PROSITE" id="PS50011">
    <property type="entry name" value="PROTEIN_KINASE_DOM"/>
    <property type="match status" value="1"/>
</dbReference>
<accession>A0A518N6B9</accession>
<gene>
    <name evidence="8" type="ORF">FPZ22_11735</name>
</gene>
<keyword evidence="2 5" id="KW-0547">Nucleotide-binding</keyword>
<dbReference type="InterPro" id="IPR017441">
    <property type="entry name" value="Protein_kinase_ATP_BS"/>
</dbReference>
<dbReference type="SUPFAM" id="SSF48452">
    <property type="entry name" value="TPR-like"/>
    <property type="match status" value="1"/>
</dbReference>
<dbReference type="Pfam" id="PF13424">
    <property type="entry name" value="TPR_12"/>
    <property type="match status" value="1"/>
</dbReference>
<feature type="domain" description="Protein kinase" evidence="7">
    <location>
        <begin position="38"/>
        <end position="315"/>
    </location>
</feature>
<evidence type="ECO:0000259" key="7">
    <source>
        <dbReference type="PROSITE" id="PS50011"/>
    </source>
</evidence>
<evidence type="ECO:0000256" key="4">
    <source>
        <dbReference type="ARBA" id="ARBA00022840"/>
    </source>
</evidence>
<dbReference type="InterPro" id="IPR011009">
    <property type="entry name" value="Kinase-like_dom_sf"/>
</dbReference>
<dbReference type="EMBL" id="CP042218">
    <property type="protein sequence ID" value="QDW67466.1"/>
    <property type="molecule type" value="Genomic_DNA"/>
</dbReference>
<reference evidence="8 9" key="1">
    <citation type="submission" date="2019-07" db="EMBL/GenBank/DDBJ databases">
        <title>Full genome sequence of Luteimonas sp. Gr-4.</title>
        <authorList>
            <person name="Im W.-T."/>
        </authorList>
    </citation>
    <scope>NUCLEOTIDE SEQUENCE [LARGE SCALE GENOMIC DNA]</scope>
    <source>
        <strain evidence="8 9">Gr-4</strain>
    </source>
</reference>
<dbReference type="PROSITE" id="PS00107">
    <property type="entry name" value="PROTEIN_KINASE_ATP"/>
    <property type="match status" value="1"/>
</dbReference>
<evidence type="ECO:0000256" key="5">
    <source>
        <dbReference type="PROSITE-ProRule" id="PRU10141"/>
    </source>
</evidence>
<dbReference type="SMART" id="SM00220">
    <property type="entry name" value="S_TKc"/>
    <property type="match status" value="1"/>
</dbReference>
<feature type="binding site" evidence="5">
    <location>
        <position position="68"/>
    </location>
    <ligand>
        <name>ATP</name>
        <dbReference type="ChEBI" id="CHEBI:30616"/>
    </ligand>
</feature>
<keyword evidence="8" id="KW-0723">Serine/threonine-protein kinase</keyword>
<evidence type="ECO:0000256" key="2">
    <source>
        <dbReference type="ARBA" id="ARBA00022741"/>
    </source>
</evidence>
<keyword evidence="1" id="KW-0808">Transferase</keyword>
<evidence type="ECO:0000313" key="9">
    <source>
        <dbReference type="Proteomes" id="UP000316584"/>
    </source>
</evidence>
<keyword evidence="9" id="KW-1185">Reference proteome</keyword>
<evidence type="ECO:0000256" key="3">
    <source>
        <dbReference type="ARBA" id="ARBA00022777"/>
    </source>
</evidence>
<dbReference type="Proteomes" id="UP000316584">
    <property type="component" value="Chromosome"/>
</dbReference>
<dbReference type="RefSeq" id="WP_144893181.1">
    <property type="nucleotide sequence ID" value="NZ_CP042218.1"/>
</dbReference>
<name>A0A518N6B9_9GAMM</name>
<dbReference type="Gene3D" id="3.30.200.20">
    <property type="entry name" value="Phosphorylase Kinase, domain 1"/>
    <property type="match status" value="1"/>
</dbReference>
<keyword evidence="6" id="KW-0812">Transmembrane</keyword>
<dbReference type="Gene3D" id="1.10.510.10">
    <property type="entry name" value="Transferase(Phosphotransferase) domain 1"/>
    <property type="match status" value="1"/>
</dbReference>
<dbReference type="KEGG" id="lug:FPZ22_11735"/>
<evidence type="ECO:0000256" key="1">
    <source>
        <dbReference type="ARBA" id="ARBA00022679"/>
    </source>
</evidence>
<dbReference type="SUPFAM" id="SSF56112">
    <property type="entry name" value="Protein kinase-like (PK-like)"/>
    <property type="match status" value="1"/>
</dbReference>
<dbReference type="PANTHER" id="PTHR43289">
    <property type="entry name" value="MITOGEN-ACTIVATED PROTEIN KINASE KINASE KINASE 20-RELATED"/>
    <property type="match status" value="1"/>
</dbReference>